<organism evidence="1 2">
    <name type="scientific">Cirrhinus mrigala</name>
    <name type="common">Mrigala</name>
    <dbReference type="NCBI Taxonomy" id="683832"/>
    <lineage>
        <taxon>Eukaryota</taxon>
        <taxon>Metazoa</taxon>
        <taxon>Chordata</taxon>
        <taxon>Craniata</taxon>
        <taxon>Vertebrata</taxon>
        <taxon>Euteleostomi</taxon>
        <taxon>Actinopterygii</taxon>
        <taxon>Neopterygii</taxon>
        <taxon>Teleostei</taxon>
        <taxon>Ostariophysi</taxon>
        <taxon>Cypriniformes</taxon>
        <taxon>Cyprinidae</taxon>
        <taxon>Labeoninae</taxon>
        <taxon>Labeonini</taxon>
        <taxon>Cirrhinus</taxon>
    </lineage>
</organism>
<accession>A0ABD0RH20</accession>
<name>A0ABD0RH20_CIRMR</name>
<evidence type="ECO:0000313" key="2">
    <source>
        <dbReference type="Proteomes" id="UP001529510"/>
    </source>
</evidence>
<dbReference type="PANTHER" id="PTHR31025">
    <property type="entry name" value="SI:CH211-196P9.1-RELATED"/>
    <property type="match status" value="1"/>
</dbReference>
<protein>
    <submittedName>
        <fullName evidence="1">Uncharacterized protein</fullName>
    </submittedName>
</protein>
<proteinExistence type="predicted"/>
<dbReference type="EMBL" id="JAMKFB020000003">
    <property type="protein sequence ID" value="KAL0197842.1"/>
    <property type="molecule type" value="Genomic_DNA"/>
</dbReference>
<dbReference type="AlphaFoldDB" id="A0ABD0RH20"/>
<keyword evidence="2" id="KW-1185">Reference proteome</keyword>
<gene>
    <name evidence="1" type="ORF">M9458_006382</name>
</gene>
<reference evidence="1 2" key="1">
    <citation type="submission" date="2024-05" db="EMBL/GenBank/DDBJ databases">
        <title>Genome sequencing and assembly of Indian major carp, Cirrhinus mrigala (Hamilton, 1822).</title>
        <authorList>
            <person name="Mohindra V."/>
            <person name="Chowdhury L.M."/>
            <person name="Lal K."/>
            <person name="Jena J.K."/>
        </authorList>
    </citation>
    <scope>NUCLEOTIDE SEQUENCE [LARGE SCALE GENOMIC DNA]</scope>
    <source>
        <strain evidence="1">CM1030</strain>
        <tissue evidence="1">Blood</tissue>
    </source>
</reference>
<dbReference type="Proteomes" id="UP001529510">
    <property type="component" value="Unassembled WGS sequence"/>
</dbReference>
<comment type="caution">
    <text evidence="1">The sequence shown here is derived from an EMBL/GenBank/DDBJ whole genome shotgun (WGS) entry which is preliminary data.</text>
</comment>
<feature type="non-terminal residue" evidence="1">
    <location>
        <position position="460"/>
    </location>
</feature>
<evidence type="ECO:0000313" key="1">
    <source>
        <dbReference type="EMBL" id="KAL0197842.1"/>
    </source>
</evidence>
<sequence>MISHHLHSTTVVPALSVVRVTSVPLDVLHVNVQESIKHLFPCQSQVQLADTVTFHGTRYSKGMIVAYGGTAGLPDFAEIVQIALFGEKVHFIVKTLMSWYDEHYRGFHLEKTDHITLVEQQNLSDVCPLSAYVVAGKLMVTLKRHIYMEPTVRFRVLIDHEVKKLTLKSGIPSTVDELVAAIQEQFAITTEISVQYKDEEFDDFFTLTTTKELKDKDTLKVVHVPLNITLTLVPQESTPDTSSVCSLSESVTQSDSDDTVILSPSPSERQNPWPAVFPIPTFSHNTELALSQGNEIYLRDGTLLTSPSVKADILERLAEAMFCYTAYPNDAQRSAVAQALIEKHPCLKEPGSFNGIYGWQQSLKYKCGNYRTKRKALGSPELLINSMKYKMGDDRKPAKNIKKPKRAEVNYLPQHPSGETDSSLENVRLDLIEASKKRDVKSINDMMARTYSLRRMEVVA</sequence>
<dbReference type="PANTHER" id="PTHR31025:SF19">
    <property type="entry name" value="SI:CH73-42K18.1-RELATED"/>
    <property type="match status" value="1"/>
</dbReference>